<proteinExistence type="predicted"/>
<dbReference type="PANTHER" id="PTHR31591:SF1">
    <property type="entry name" value="UPF0613 PROTEIN PB24D3.06C"/>
    <property type="match status" value="1"/>
</dbReference>
<dbReference type="AlphaFoldDB" id="A0A7G3ZBR2"/>
<evidence type="ECO:0000313" key="2">
    <source>
        <dbReference type="Proteomes" id="UP000515788"/>
    </source>
</evidence>
<dbReference type="Pfam" id="PF08538">
    <property type="entry name" value="DUF1749"/>
    <property type="match status" value="1"/>
</dbReference>
<sequence length="288" mass="31959">MGTFRGLVHQYCNPQVAFEFEPSGCKKVIIAIGGLTDGLLTVHFAPSLAEAVSQLGYSVVHIQMSSSYKGWGITSLDSDVKEIKQLVSYLRCPKGGSREKIIILGRSTGSQDVIRYLLRHPETVDAGIMNAAVSDREGLSPKLDPSLLKQLNVEAKRLVDDGKPDQVLGPMFAKAMFDTPVTAYRWCSLMLPGGDDDYFSSDLTDETLQRTFGKIEKPFLVLENEKDEFVPKTIDKSALFERWKMFSNPAYWSKHSGLVTGASHVVSEPEGQQNLNKMVISFIKEFSL</sequence>
<dbReference type="InterPro" id="IPR029058">
    <property type="entry name" value="AB_hydrolase_fold"/>
</dbReference>
<dbReference type="GeneID" id="59324045"/>
<accession>A0A7G3ZBR2</accession>
<keyword evidence="2" id="KW-1185">Reference proteome</keyword>
<reference evidence="1 2" key="1">
    <citation type="submission" date="2020-06" db="EMBL/GenBank/DDBJ databases">
        <title>The yeast mating-type switching endonuclease HO is a domesticated member of an unorthodox homing genetic element family.</title>
        <authorList>
            <person name="Coughlan A.Y."/>
            <person name="Lombardi L."/>
            <person name="Braun-Galleani S."/>
            <person name="Martos A.R."/>
            <person name="Galeote V."/>
            <person name="Bigey F."/>
            <person name="Dequin S."/>
            <person name="Byrne K.P."/>
            <person name="Wolfe K.H."/>
        </authorList>
    </citation>
    <scope>NUCLEOTIDE SEQUENCE [LARGE SCALE GENOMIC DNA]</scope>
    <source>
        <strain evidence="1 2">CBS764</strain>
    </source>
</reference>
<dbReference type="Gene3D" id="3.40.50.1820">
    <property type="entry name" value="alpha/beta hydrolase"/>
    <property type="match status" value="1"/>
</dbReference>
<gene>
    <name evidence="1" type="ORF">HG536_0A07630</name>
</gene>
<dbReference type="RefSeq" id="XP_037137623.1">
    <property type="nucleotide sequence ID" value="XM_037281728.1"/>
</dbReference>
<dbReference type="SUPFAM" id="SSF53474">
    <property type="entry name" value="alpha/beta-Hydrolases"/>
    <property type="match status" value="1"/>
</dbReference>
<dbReference type="EMBL" id="CP059246">
    <property type="protein sequence ID" value="QLL30948.1"/>
    <property type="molecule type" value="Genomic_DNA"/>
</dbReference>
<name>A0A7G3ZBR2_9SACH</name>
<evidence type="ECO:0000313" key="1">
    <source>
        <dbReference type="EMBL" id="QLL30948.1"/>
    </source>
</evidence>
<dbReference type="PANTHER" id="PTHR31591">
    <property type="entry name" value="UPF0613 PROTEIN PB24D3.06C"/>
    <property type="match status" value="1"/>
</dbReference>
<dbReference type="Proteomes" id="UP000515788">
    <property type="component" value="Chromosome 1"/>
</dbReference>
<dbReference type="KEGG" id="tgb:HG536_0A07630"/>
<dbReference type="InterPro" id="IPR013744">
    <property type="entry name" value="SidJ"/>
</dbReference>
<protein>
    <recommendedName>
        <fullName evidence="3">Serine aminopeptidase S33 domain-containing protein</fullName>
    </recommendedName>
</protein>
<organism evidence="1 2">
    <name type="scientific">Torulaspora globosa</name>
    <dbReference type="NCBI Taxonomy" id="48254"/>
    <lineage>
        <taxon>Eukaryota</taxon>
        <taxon>Fungi</taxon>
        <taxon>Dikarya</taxon>
        <taxon>Ascomycota</taxon>
        <taxon>Saccharomycotina</taxon>
        <taxon>Saccharomycetes</taxon>
        <taxon>Saccharomycetales</taxon>
        <taxon>Saccharomycetaceae</taxon>
        <taxon>Torulaspora</taxon>
    </lineage>
</organism>
<dbReference type="OrthoDB" id="10034502at2759"/>
<evidence type="ECO:0008006" key="3">
    <source>
        <dbReference type="Google" id="ProtNLM"/>
    </source>
</evidence>